<dbReference type="OrthoDB" id="2566152at2"/>
<organism evidence="1 2">
    <name type="scientific">Paenibacillus popilliae ATCC 14706</name>
    <dbReference type="NCBI Taxonomy" id="1212764"/>
    <lineage>
        <taxon>Bacteria</taxon>
        <taxon>Bacillati</taxon>
        <taxon>Bacillota</taxon>
        <taxon>Bacilli</taxon>
        <taxon>Bacillales</taxon>
        <taxon>Paenibacillaceae</taxon>
        <taxon>Paenibacillus</taxon>
    </lineage>
</organism>
<evidence type="ECO:0000313" key="2">
    <source>
        <dbReference type="Proteomes" id="UP000029453"/>
    </source>
</evidence>
<dbReference type="AlphaFoldDB" id="M9LQT4"/>
<proteinExistence type="predicted"/>
<evidence type="ECO:0008006" key="3">
    <source>
        <dbReference type="Google" id="ProtNLM"/>
    </source>
</evidence>
<evidence type="ECO:0000313" key="1">
    <source>
        <dbReference type="EMBL" id="GAC43411.1"/>
    </source>
</evidence>
<gene>
    <name evidence="1" type="ORF">PPOP_2778</name>
</gene>
<dbReference type="Proteomes" id="UP000029453">
    <property type="component" value="Unassembled WGS sequence"/>
</dbReference>
<comment type="caution">
    <text evidence="1">The sequence shown here is derived from an EMBL/GenBank/DDBJ whole genome shotgun (WGS) entry which is preliminary data.</text>
</comment>
<dbReference type="RefSeq" id="WP_006287062.1">
    <property type="nucleotide sequence ID" value="NZ_BALG01000213.1"/>
</dbReference>
<sequence>MRNQTYTVDSPGLLSGALLNCRTVIEGGGCVATGMLSYMEGDMIDIELPQFENFELGEQVKVTIYSGMGIVNFFTKIIARNEGSLLLIHPPQQQQRFTDKRESPRITIHKQGFIYPEASLQENLSATPSGRPIHLIDISLSGVGFILDEGEPLCEGMWVEAELQLGFILTCRFEIVRRFRHPEGTGHRTRLEGVGNRARLEGTGDGSSQEGMGYGARLECPDEASLRSLRAFILREQITAYVDKKQNV</sequence>
<dbReference type="EMBL" id="BALG01000213">
    <property type="protein sequence ID" value="GAC43411.1"/>
    <property type="molecule type" value="Genomic_DNA"/>
</dbReference>
<keyword evidence="2" id="KW-1185">Reference proteome</keyword>
<protein>
    <recommendedName>
        <fullName evidence="3">PilZ domain-containing protein</fullName>
    </recommendedName>
</protein>
<reference evidence="1 2" key="1">
    <citation type="submission" date="2012-10" db="EMBL/GenBank/DDBJ databases">
        <title>Draft Genome Sequence of Paenibacillus popilliae ATCC 14706T.</title>
        <authorList>
            <person name="Iiyama K."/>
            <person name="Mori K."/>
            <person name="Mon H."/>
            <person name="Chieda Y."/>
            <person name="Lee J.M."/>
            <person name="Kusakabe T."/>
            <person name="Tashiro K."/>
            <person name="Asano S."/>
            <person name="Yasunaga-Aoki C."/>
            <person name="Shimizu S."/>
        </authorList>
    </citation>
    <scope>NUCLEOTIDE SEQUENCE [LARGE SCALE GENOMIC DNA]</scope>
    <source>
        <strain evidence="1 2">ATCC 14706</strain>
    </source>
</reference>
<accession>M9LQT4</accession>
<name>M9LQT4_PAEPP</name>